<feature type="binding site" evidence="12">
    <location>
        <position position="163"/>
    </location>
    <ligand>
        <name>substrate</name>
    </ligand>
</feature>
<keyword evidence="10 13" id="KW-0862">Zinc</keyword>
<dbReference type="GO" id="GO:0009231">
    <property type="term" value="P:riboflavin biosynthetic process"/>
    <property type="evidence" value="ECO:0007669"/>
    <property type="project" value="UniProtKB-UniPathway"/>
</dbReference>
<dbReference type="Pfam" id="PF01872">
    <property type="entry name" value="RibD_C"/>
    <property type="match status" value="1"/>
</dbReference>
<dbReference type="PANTHER" id="PTHR38011">
    <property type="entry name" value="DIHYDROFOLATE REDUCTASE FAMILY PROTEIN (AFU_ORTHOLOGUE AFUA_8G06820)"/>
    <property type="match status" value="1"/>
</dbReference>
<evidence type="ECO:0000256" key="4">
    <source>
        <dbReference type="ARBA" id="ARBA00005259"/>
    </source>
</evidence>
<dbReference type="EC" id="1.1.1.193" evidence="10"/>
<feature type="binding site" evidence="13">
    <location>
        <position position="44"/>
    </location>
    <ligand>
        <name>Zn(2+)</name>
        <dbReference type="ChEBI" id="CHEBI:29105"/>
        <note>catalytic</note>
    </ligand>
</feature>
<feature type="domain" description="CMP/dCMP-type deaminase" evidence="14">
    <location>
        <begin position="1"/>
        <end position="118"/>
    </location>
</feature>
<comment type="pathway">
    <text evidence="3 10">Cofactor biosynthesis; riboflavin biosynthesis; 5-amino-6-(D-ribitylamino)uracil from GTP: step 3/4.</text>
</comment>
<keyword evidence="10 13" id="KW-0479">Metal-binding</keyword>
<keyword evidence="9" id="KW-0511">Multifunctional enzyme</keyword>
<dbReference type="InterPro" id="IPR002125">
    <property type="entry name" value="CMP_dCMP_dom"/>
</dbReference>
<dbReference type="GO" id="GO:0008703">
    <property type="term" value="F:5-amino-6-(5-phosphoribosylamino)uracil reductase activity"/>
    <property type="evidence" value="ECO:0007669"/>
    <property type="project" value="UniProtKB-EC"/>
</dbReference>
<dbReference type="CDD" id="cd01284">
    <property type="entry name" value="Riboflavin_deaminase-reductase"/>
    <property type="match status" value="1"/>
</dbReference>
<dbReference type="OrthoDB" id="9800865at2"/>
<accession>A0A4Y9ELE2</accession>
<comment type="pathway">
    <text evidence="2 10">Cofactor biosynthesis; riboflavin biosynthesis; 5-amino-6-(D-ribitylamino)uracil from GTP: step 2/4.</text>
</comment>
<sequence>MGAALALAARGRGRTAPNPAVGCVIVKGGHVVGRGWTQPGGRPHAEAGALAQAGDAARGATAYVTLEPCAHVSTRGPACADLLIAAGIARVVIAATDPDPRTAGAGAARIAAAGIAVTNGVRAAEAAAQNPGFFSRMARGRSFVTLKLALSLDGCLALNDGRSRWITGAAARAHAHRERALADLIVVGRGTLEADDPALDVRLAGLEDRAPRAAVLSRSLGALPSSKLATTGATLLRDFADIDADASVLDVFVEGGAALATELLVADRVDRLLIYRAPILIGGKPGIGDLGLADLADAHGRWLPAGVTDLAPDRAEVYLRAPAR</sequence>
<feature type="binding site" evidence="12">
    <location>
        <position position="149"/>
    </location>
    <ligand>
        <name>NADP(+)</name>
        <dbReference type="ChEBI" id="CHEBI:58349"/>
    </ligand>
</feature>
<gene>
    <name evidence="15" type="primary">ribD</name>
    <name evidence="15" type="ORF">EUV02_14245</name>
</gene>
<dbReference type="InterPro" id="IPR004794">
    <property type="entry name" value="Eubact_RibD"/>
</dbReference>
<comment type="function">
    <text evidence="1 10">Converts 2,5-diamino-6-(ribosylamino)-4(3h)-pyrimidinone 5'-phosphate into 5-amino-6-(ribosylamino)-2,4(1h,3h)-pyrimidinedione 5'-phosphate.</text>
</comment>
<proteinExistence type="inferred from homology"/>
<protein>
    <recommendedName>
        <fullName evidence="10">Riboflavin biosynthesis protein RibD</fullName>
    </recommendedName>
    <domain>
        <recommendedName>
            <fullName evidence="10">Diaminohydroxyphosphoribosylaminopyrimidine deaminase</fullName>
            <shortName evidence="10">DRAP deaminase</shortName>
            <ecNumber evidence="10">3.5.4.26</ecNumber>
        </recommendedName>
        <alternativeName>
            <fullName evidence="10">Riboflavin-specific deaminase</fullName>
        </alternativeName>
    </domain>
    <domain>
        <recommendedName>
            <fullName evidence="10">5-amino-6-(5-phosphoribosylamino)uracil reductase</fullName>
            <ecNumber evidence="10">1.1.1.193</ecNumber>
        </recommendedName>
        <alternativeName>
            <fullName evidence="10">HTP reductase</fullName>
        </alternativeName>
    </domain>
</protein>
<keyword evidence="8 10" id="KW-0560">Oxidoreductase</keyword>
<evidence type="ECO:0000256" key="13">
    <source>
        <dbReference type="PIRSR" id="PIRSR006769-3"/>
    </source>
</evidence>
<dbReference type="UniPathway" id="UPA00275">
    <property type="reaction ID" value="UER00401"/>
</dbReference>
<evidence type="ECO:0000256" key="10">
    <source>
        <dbReference type="PIRNR" id="PIRNR006769"/>
    </source>
</evidence>
<dbReference type="EC" id="3.5.4.26" evidence="10"/>
<feature type="binding site" evidence="13">
    <location>
        <position position="79"/>
    </location>
    <ligand>
        <name>Zn(2+)</name>
        <dbReference type="ChEBI" id="CHEBI:29105"/>
        <note>catalytic</note>
    </ligand>
</feature>
<comment type="similarity">
    <text evidence="5 10">In the C-terminal section; belongs to the HTP reductase family.</text>
</comment>
<feature type="binding site" evidence="13">
    <location>
        <position position="69"/>
    </location>
    <ligand>
        <name>Zn(2+)</name>
        <dbReference type="ChEBI" id="CHEBI:29105"/>
        <note>catalytic</note>
    </ligand>
</feature>
<dbReference type="PANTHER" id="PTHR38011:SF7">
    <property type="entry name" value="2,5-DIAMINO-6-RIBOSYLAMINO-4(3H)-PYRIMIDINONE 5'-PHOSPHATE REDUCTASE"/>
    <property type="match status" value="1"/>
</dbReference>
<comment type="catalytic activity">
    <reaction evidence="10">
        <text>2,5-diamino-6-hydroxy-4-(5-phosphoribosylamino)-pyrimidine + H2O + H(+) = 5-amino-6-(5-phospho-D-ribosylamino)uracil + NH4(+)</text>
        <dbReference type="Rhea" id="RHEA:21868"/>
        <dbReference type="ChEBI" id="CHEBI:15377"/>
        <dbReference type="ChEBI" id="CHEBI:15378"/>
        <dbReference type="ChEBI" id="CHEBI:28938"/>
        <dbReference type="ChEBI" id="CHEBI:58453"/>
        <dbReference type="ChEBI" id="CHEBI:58614"/>
        <dbReference type="EC" id="3.5.4.26"/>
    </reaction>
</comment>
<dbReference type="Gene3D" id="3.40.140.10">
    <property type="entry name" value="Cytidine Deaminase, domain 2"/>
    <property type="match status" value="1"/>
</dbReference>
<dbReference type="EMBL" id="SIHO01000003">
    <property type="protein sequence ID" value="TFU01534.1"/>
    <property type="molecule type" value="Genomic_DNA"/>
</dbReference>
<evidence type="ECO:0000256" key="2">
    <source>
        <dbReference type="ARBA" id="ARBA00004882"/>
    </source>
</evidence>
<keyword evidence="6 10" id="KW-0686">Riboflavin biosynthesis</keyword>
<comment type="catalytic activity">
    <reaction evidence="10">
        <text>5-amino-6-(5-phospho-D-ribitylamino)uracil + NADP(+) = 5-amino-6-(5-phospho-D-ribosylamino)uracil + NADPH + H(+)</text>
        <dbReference type="Rhea" id="RHEA:17845"/>
        <dbReference type="ChEBI" id="CHEBI:15378"/>
        <dbReference type="ChEBI" id="CHEBI:57783"/>
        <dbReference type="ChEBI" id="CHEBI:58349"/>
        <dbReference type="ChEBI" id="CHEBI:58421"/>
        <dbReference type="ChEBI" id="CHEBI:58453"/>
        <dbReference type="EC" id="1.1.1.193"/>
    </reaction>
</comment>
<comment type="similarity">
    <text evidence="4 10">In the N-terminal section; belongs to the cytidine and deoxycytidylate deaminase family.</text>
</comment>
<dbReference type="Gene3D" id="3.40.430.10">
    <property type="entry name" value="Dihydrofolate Reductase, subunit A"/>
    <property type="match status" value="2"/>
</dbReference>
<evidence type="ECO:0000256" key="9">
    <source>
        <dbReference type="ARBA" id="ARBA00023268"/>
    </source>
</evidence>
<dbReference type="SUPFAM" id="SSF53927">
    <property type="entry name" value="Cytidine deaminase-like"/>
    <property type="match status" value="1"/>
</dbReference>
<feature type="binding site" evidence="12">
    <location>
        <position position="191"/>
    </location>
    <ligand>
        <name>NADP(+)</name>
        <dbReference type="ChEBI" id="CHEBI:58349"/>
    </ligand>
</feature>
<feature type="binding site" evidence="12">
    <location>
        <position position="199"/>
    </location>
    <ligand>
        <name>NADP(+)</name>
        <dbReference type="ChEBI" id="CHEBI:58349"/>
    </ligand>
</feature>
<dbReference type="NCBIfam" id="TIGR00326">
    <property type="entry name" value="eubact_ribD"/>
    <property type="match status" value="1"/>
</dbReference>
<dbReference type="Pfam" id="PF00383">
    <property type="entry name" value="dCMP_cyt_deam_1"/>
    <property type="match status" value="1"/>
</dbReference>
<evidence type="ECO:0000256" key="1">
    <source>
        <dbReference type="ARBA" id="ARBA00002151"/>
    </source>
</evidence>
<feature type="binding site" evidence="12">
    <location>
        <position position="254"/>
    </location>
    <ligand>
        <name>substrate</name>
    </ligand>
</feature>
<dbReference type="GO" id="GO:0008835">
    <property type="term" value="F:diaminohydroxyphosphoribosylaminopyrimidine deaminase activity"/>
    <property type="evidence" value="ECO:0007669"/>
    <property type="project" value="UniProtKB-EC"/>
</dbReference>
<evidence type="ECO:0000313" key="15">
    <source>
        <dbReference type="EMBL" id="TFU01534.1"/>
    </source>
</evidence>
<name>A0A4Y9ELE2_9SPHN</name>
<organism evidence="15 16">
    <name type="scientific">Glacieibacterium arshaanense</name>
    <dbReference type="NCBI Taxonomy" id="2511025"/>
    <lineage>
        <taxon>Bacteria</taxon>
        <taxon>Pseudomonadati</taxon>
        <taxon>Pseudomonadota</taxon>
        <taxon>Alphaproteobacteria</taxon>
        <taxon>Sphingomonadales</taxon>
        <taxon>Sphingosinicellaceae</taxon>
        <taxon>Glacieibacterium</taxon>
    </lineage>
</organism>
<evidence type="ECO:0000256" key="5">
    <source>
        <dbReference type="ARBA" id="ARBA00007417"/>
    </source>
</evidence>
<dbReference type="GO" id="GO:0046872">
    <property type="term" value="F:metal ion binding"/>
    <property type="evidence" value="ECO:0007669"/>
    <property type="project" value="UniProtKB-KW"/>
</dbReference>
<dbReference type="InterPro" id="IPR024072">
    <property type="entry name" value="DHFR-like_dom_sf"/>
</dbReference>
<dbReference type="InterPro" id="IPR002734">
    <property type="entry name" value="RibDG_C"/>
</dbReference>
<evidence type="ECO:0000256" key="8">
    <source>
        <dbReference type="ARBA" id="ARBA00023002"/>
    </source>
</evidence>
<evidence type="ECO:0000256" key="12">
    <source>
        <dbReference type="PIRSR" id="PIRSR006769-2"/>
    </source>
</evidence>
<dbReference type="AlphaFoldDB" id="A0A4Y9ELE2"/>
<keyword evidence="16" id="KW-1185">Reference proteome</keyword>
<dbReference type="InterPro" id="IPR016193">
    <property type="entry name" value="Cytidine_deaminase-like"/>
</dbReference>
<feature type="binding site" evidence="12">
    <location>
        <position position="195"/>
    </location>
    <ligand>
        <name>NADP(+)</name>
        <dbReference type="ChEBI" id="CHEBI:58349"/>
    </ligand>
</feature>
<dbReference type="SUPFAM" id="SSF53597">
    <property type="entry name" value="Dihydrofolate reductase-like"/>
    <property type="match status" value="1"/>
</dbReference>
<comment type="cofactor">
    <cofactor evidence="10 13">
        <name>Zn(2+)</name>
        <dbReference type="ChEBI" id="CHEBI:29105"/>
    </cofactor>
    <text evidence="10 13">Binds 1 zinc ion.</text>
</comment>
<feature type="binding site" evidence="12">
    <location>
        <position position="179"/>
    </location>
    <ligand>
        <name>substrate</name>
    </ligand>
</feature>
<keyword evidence="7 10" id="KW-0521">NADP</keyword>
<reference evidence="15 16" key="1">
    <citation type="submission" date="2019-02" db="EMBL/GenBank/DDBJ databases">
        <title>Polymorphobacter sp. isolated from the lake at the Tibet of China.</title>
        <authorList>
            <person name="Li A."/>
        </authorList>
    </citation>
    <scope>NUCLEOTIDE SEQUENCE [LARGE SCALE GENOMIC DNA]</scope>
    <source>
        <strain evidence="15 16">DJ1R-1</strain>
    </source>
</reference>
<dbReference type="PIRSF" id="PIRSF006769">
    <property type="entry name" value="RibD"/>
    <property type="match status" value="1"/>
</dbReference>
<evidence type="ECO:0000256" key="11">
    <source>
        <dbReference type="PIRSR" id="PIRSR006769-1"/>
    </source>
</evidence>
<keyword evidence="10 15" id="KW-0378">Hydrolase</keyword>
<evidence type="ECO:0000256" key="3">
    <source>
        <dbReference type="ARBA" id="ARBA00004910"/>
    </source>
</evidence>
<evidence type="ECO:0000256" key="6">
    <source>
        <dbReference type="ARBA" id="ARBA00022619"/>
    </source>
</evidence>
<dbReference type="Proteomes" id="UP000297737">
    <property type="component" value="Unassembled WGS sequence"/>
</dbReference>
<evidence type="ECO:0000259" key="14">
    <source>
        <dbReference type="PROSITE" id="PS51747"/>
    </source>
</evidence>
<comment type="caution">
    <text evidence="15">The sequence shown here is derived from an EMBL/GenBank/DDBJ whole genome shotgun (WGS) entry which is preliminary data.</text>
</comment>
<feature type="binding site" evidence="12">
    <location>
        <position position="165"/>
    </location>
    <ligand>
        <name>NADP(+)</name>
        <dbReference type="ChEBI" id="CHEBI:58349"/>
    </ligand>
</feature>
<evidence type="ECO:0000313" key="16">
    <source>
        <dbReference type="Proteomes" id="UP000297737"/>
    </source>
</evidence>
<feature type="binding site" evidence="12">
    <location>
        <position position="202"/>
    </location>
    <ligand>
        <name>substrate</name>
    </ligand>
</feature>
<evidence type="ECO:0000256" key="7">
    <source>
        <dbReference type="ARBA" id="ARBA00022857"/>
    </source>
</evidence>
<feature type="active site" description="Proton donor" evidence="11">
    <location>
        <position position="46"/>
    </location>
</feature>
<dbReference type="InterPro" id="IPR050765">
    <property type="entry name" value="Riboflavin_Biosynth_HTPR"/>
</dbReference>
<dbReference type="PROSITE" id="PS51747">
    <property type="entry name" value="CYT_DCMP_DEAMINASES_2"/>
    <property type="match status" value="1"/>
</dbReference>